<evidence type="ECO:0000313" key="15">
    <source>
        <dbReference type="Proteomes" id="UP000829196"/>
    </source>
</evidence>
<keyword evidence="15" id="KW-1185">Reference proteome</keyword>
<reference evidence="14" key="1">
    <citation type="journal article" date="2022" name="Front. Genet.">
        <title>Chromosome-Scale Assembly of the Dendrobium nobile Genome Provides Insights Into the Molecular Mechanism of the Biosynthesis of the Medicinal Active Ingredient of Dendrobium.</title>
        <authorList>
            <person name="Xu Q."/>
            <person name="Niu S.-C."/>
            <person name="Li K.-L."/>
            <person name="Zheng P.-J."/>
            <person name="Zhang X.-J."/>
            <person name="Jia Y."/>
            <person name="Liu Y."/>
            <person name="Niu Y.-X."/>
            <person name="Yu L.-H."/>
            <person name="Chen D.-F."/>
            <person name="Zhang G.-Q."/>
        </authorList>
    </citation>
    <scope>NUCLEOTIDE SEQUENCE</scope>
    <source>
        <tissue evidence="14">Leaf</tissue>
    </source>
</reference>
<evidence type="ECO:0000256" key="6">
    <source>
        <dbReference type="ARBA" id="ARBA00023128"/>
    </source>
</evidence>
<evidence type="ECO:0000256" key="3">
    <source>
        <dbReference type="ARBA" id="ARBA00004370"/>
    </source>
</evidence>
<organism evidence="14 15">
    <name type="scientific">Dendrobium nobile</name>
    <name type="common">Orchid</name>
    <dbReference type="NCBI Taxonomy" id="94219"/>
    <lineage>
        <taxon>Eukaryota</taxon>
        <taxon>Viridiplantae</taxon>
        <taxon>Streptophyta</taxon>
        <taxon>Embryophyta</taxon>
        <taxon>Tracheophyta</taxon>
        <taxon>Spermatophyta</taxon>
        <taxon>Magnoliopsida</taxon>
        <taxon>Liliopsida</taxon>
        <taxon>Asparagales</taxon>
        <taxon>Orchidaceae</taxon>
        <taxon>Epidendroideae</taxon>
        <taxon>Malaxideae</taxon>
        <taxon>Dendrobiinae</taxon>
        <taxon>Dendrobium</taxon>
    </lineage>
</organism>
<dbReference type="SUPFAM" id="SSF63411">
    <property type="entry name" value="LuxS/MPP-like metallohydrolase"/>
    <property type="match status" value="2"/>
</dbReference>
<dbReference type="OrthoDB" id="10251424at2759"/>
<feature type="domain" description="Peptidase M16 N-terminal" evidence="12">
    <location>
        <begin position="325"/>
        <end position="469"/>
    </location>
</feature>
<dbReference type="InterPro" id="IPR011765">
    <property type="entry name" value="Pept_M16_N"/>
</dbReference>
<dbReference type="PANTHER" id="PTHR11851:SF49">
    <property type="entry name" value="MITOCHONDRIAL-PROCESSING PEPTIDASE SUBUNIT ALPHA"/>
    <property type="match status" value="1"/>
</dbReference>
<keyword evidence="5" id="KW-0809">Transit peptide</keyword>
<feature type="region of interest" description="Disordered" evidence="11">
    <location>
        <begin position="161"/>
        <end position="184"/>
    </location>
</feature>
<dbReference type="GO" id="GO:0016020">
    <property type="term" value="C:membrane"/>
    <property type="evidence" value="ECO:0007669"/>
    <property type="project" value="UniProtKB-SubCell"/>
</dbReference>
<evidence type="ECO:0000259" key="13">
    <source>
        <dbReference type="Pfam" id="PF05193"/>
    </source>
</evidence>
<dbReference type="InterPro" id="IPR050361">
    <property type="entry name" value="MPP/UQCRC_Complex"/>
</dbReference>
<dbReference type="Gene3D" id="3.30.830.10">
    <property type="entry name" value="Metalloenzyme, LuxS/M16 peptidase-like"/>
    <property type="match status" value="2"/>
</dbReference>
<comment type="function">
    <text evidence="1">Substrate recognition and binding subunit of the essential mitochondrial processing protease (MPP), which cleaves the mitochondrial sequence off newly imported precursors proteins.</text>
</comment>
<evidence type="ECO:0000259" key="12">
    <source>
        <dbReference type="Pfam" id="PF00675"/>
    </source>
</evidence>
<dbReference type="Pfam" id="PF05193">
    <property type="entry name" value="Peptidase_M16_C"/>
    <property type="match status" value="1"/>
</dbReference>
<dbReference type="AlphaFoldDB" id="A0A8T3ALU7"/>
<dbReference type="GO" id="GO:0006508">
    <property type="term" value="P:proteolysis"/>
    <property type="evidence" value="ECO:0007669"/>
    <property type="project" value="InterPro"/>
</dbReference>
<evidence type="ECO:0000256" key="1">
    <source>
        <dbReference type="ARBA" id="ARBA00002123"/>
    </source>
</evidence>
<evidence type="ECO:0000256" key="5">
    <source>
        <dbReference type="ARBA" id="ARBA00022946"/>
    </source>
</evidence>
<dbReference type="InterPro" id="IPR007863">
    <property type="entry name" value="Peptidase_M16_C"/>
</dbReference>
<evidence type="ECO:0000256" key="8">
    <source>
        <dbReference type="ARBA" id="ARBA00030006"/>
    </source>
</evidence>
<dbReference type="PROSITE" id="PS00143">
    <property type="entry name" value="INSULINASE"/>
    <property type="match status" value="1"/>
</dbReference>
<comment type="subcellular location">
    <subcellularLocation>
        <location evidence="3">Membrane</location>
    </subcellularLocation>
    <subcellularLocation>
        <location evidence="2">Mitochondrion</location>
    </subcellularLocation>
</comment>
<comment type="caution">
    <text evidence="14">The sequence shown here is derived from an EMBL/GenBank/DDBJ whole genome shotgun (WGS) entry which is preliminary data.</text>
</comment>
<gene>
    <name evidence="14" type="ORF">KFK09_023247</name>
</gene>
<dbReference type="PANTHER" id="PTHR11851">
    <property type="entry name" value="METALLOPROTEASE"/>
    <property type="match status" value="1"/>
</dbReference>
<protein>
    <recommendedName>
        <fullName evidence="8">Alpha-MPP</fullName>
    </recommendedName>
    <alternativeName>
        <fullName evidence="9">Inactive zinc metalloprotease alpha</fullName>
    </alternativeName>
</protein>
<proteinExistence type="inferred from homology"/>
<dbReference type="FunFam" id="3.30.830.10:FF:000022">
    <property type="entry name" value="mitochondrial-processing peptidase subunit alpha"/>
    <property type="match status" value="1"/>
</dbReference>
<comment type="similarity">
    <text evidence="4 10">Belongs to the peptidase M16 family.</text>
</comment>
<keyword evidence="6" id="KW-0496">Mitochondrion</keyword>
<evidence type="ECO:0000256" key="9">
    <source>
        <dbReference type="ARBA" id="ARBA00032315"/>
    </source>
</evidence>
<dbReference type="FunFam" id="3.30.830.10:FF:000008">
    <property type="entry name" value="Mitochondrial-processing peptidase subunit beta"/>
    <property type="match status" value="1"/>
</dbReference>
<dbReference type="SMR" id="A0A8T3ALU7"/>
<evidence type="ECO:0000256" key="11">
    <source>
        <dbReference type="SAM" id="MobiDB-lite"/>
    </source>
</evidence>
<evidence type="ECO:0000256" key="10">
    <source>
        <dbReference type="RuleBase" id="RU004447"/>
    </source>
</evidence>
<evidence type="ECO:0000256" key="4">
    <source>
        <dbReference type="ARBA" id="ARBA00007261"/>
    </source>
</evidence>
<dbReference type="GO" id="GO:0004222">
    <property type="term" value="F:metalloendopeptidase activity"/>
    <property type="evidence" value="ECO:0007669"/>
    <property type="project" value="InterPro"/>
</dbReference>
<name>A0A8T3ALU7_DENNO</name>
<evidence type="ECO:0000256" key="7">
    <source>
        <dbReference type="ARBA" id="ARBA00023136"/>
    </source>
</evidence>
<dbReference type="GO" id="GO:0046872">
    <property type="term" value="F:metal ion binding"/>
    <property type="evidence" value="ECO:0007669"/>
    <property type="project" value="InterPro"/>
</dbReference>
<dbReference type="InterPro" id="IPR011249">
    <property type="entry name" value="Metalloenz_LuxS/M16"/>
</dbReference>
<evidence type="ECO:0000313" key="14">
    <source>
        <dbReference type="EMBL" id="KAI0496921.1"/>
    </source>
</evidence>
<dbReference type="Pfam" id="PF00675">
    <property type="entry name" value="Peptidase_M16"/>
    <property type="match status" value="1"/>
</dbReference>
<feature type="domain" description="Peptidase M16 C-terminal" evidence="13">
    <location>
        <begin position="481"/>
        <end position="661"/>
    </location>
</feature>
<evidence type="ECO:0000256" key="2">
    <source>
        <dbReference type="ARBA" id="ARBA00004173"/>
    </source>
</evidence>
<dbReference type="EMBL" id="JAGYWB010000016">
    <property type="protein sequence ID" value="KAI0496921.1"/>
    <property type="molecule type" value="Genomic_DNA"/>
</dbReference>
<accession>A0A8T3ALU7</accession>
<dbReference type="InterPro" id="IPR001431">
    <property type="entry name" value="Pept_M16_Zn_BS"/>
</dbReference>
<keyword evidence="7" id="KW-0472">Membrane</keyword>
<sequence>MVLLTPSTENGLSDPGLLPTTIFLTPVSCRLRSFRPPSPTMVLPISIDKQQPRSPADYGPSDLRHLLWSFRFPSTDNGLSDPGLLSTTVLSTSVAFYGRSDLHQQRTVLTFAESPLEARTSTGPPLEALCSTKTLPEAQTSAVPPLETLCSTRPLHEAQTSIRLSLETPSSTRPPPDSRSLPKYHPYTMDCKSLPLSENKPSHSALLLPRFQTLSWLSGGNCSSSGDLEDYRMVRPCNRLFLSKLLQNGFNRTSVGAVQSKAVHCPETASQFFSNESLSRTMGNYEKRFPSLFHPIPGIKLSPCLPDFVEPHPTMITTLPNGLKIASEDSPGPAASIGIYVDCGSVYEKGDSAGATHILERLAFKSTKNRTRMHVVRDIEGTGGNAGVTGSREQMAYIYDTLKAYIPEAVELLVDCIRNPLFLDFEVEEQVMNVKREIDEIVAKDPQQFLLESLHVAGYSGALGNPMMASETALQRLDASVIGEFYFENYTADRIVLAAFGVDHEHLLGIAEPLLYDLMGGLPVSAPKSTYNGGEARFKIDSERTHVALAFEVPGGWRDDKNVTALTVLQTLMGGGGSFSAGGPGKGMHSRLYLRVLNKYQQVHSFSAFSSMYNDTGLFGIFLTTGSDFVAKAVDVAAAELQAVATLGQVTQVELDRAKNATRSAILMNLESRAIVAEDIGRQILTFGSRKPVEHFLRCLEELNLDDLTVLAQKILSSPLTMGCLGDVDCVPSFETVKLRFQAAN</sequence>
<dbReference type="GO" id="GO:0005739">
    <property type="term" value="C:mitochondrion"/>
    <property type="evidence" value="ECO:0007669"/>
    <property type="project" value="UniProtKB-SubCell"/>
</dbReference>
<dbReference type="Proteomes" id="UP000829196">
    <property type="component" value="Unassembled WGS sequence"/>
</dbReference>